<dbReference type="VEuPathDB" id="VectorBase:BGLAX_029542"/>
<keyword evidence="1" id="KW-0597">Phosphoprotein</keyword>
<evidence type="ECO:0000313" key="3">
    <source>
        <dbReference type="EnsemblMetazoa" id="BGLB032623-PB"/>
    </source>
</evidence>
<reference evidence="3" key="1">
    <citation type="submission" date="2020-05" db="UniProtKB">
        <authorList>
            <consortium name="EnsemblMetazoa"/>
        </authorList>
    </citation>
    <scope>IDENTIFICATION</scope>
    <source>
        <strain evidence="3">BB02</strain>
    </source>
</reference>
<evidence type="ECO:0000256" key="2">
    <source>
        <dbReference type="SAM" id="MobiDB-lite"/>
    </source>
</evidence>
<dbReference type="PANTHER" id="PTHR16095">
    <property type="entry name" value="TRANSMEMBRANE PROTEIN 143 FAMILY MEMBER"/>
    <property type="match status" value="1"/>
</dbReference>
<dbReference type="VEuPathDB" id="VectorBase:BGLB032623"/>
<gene>
    <name evidence="3" type="primary">106051432</name>
</gene>
<dbReference type="EnsemblMetazoa" id="BGLB032623-RB">
    <property type="protein sequence ID" value="BGLB032623-PB"/>
    <property type="gene ID" value="BGLB032623"/>
</dbReference>
<sequence>MAASLVYRKLGTKCHSVLRLSNIELRSAKYVAFNVERILSPSTCAAVYSYGHACLSTSSGRLSEPVTNKSESTAALPNNATDSKIKPRDTDLRYVYKEQYIPITRQSLLRFLLQEKSFFTESELKLFPSFVLALDSTLVNKYHTVLTNLQSLFDPINPDKDTLKTREWTRNDKLDNEFWLLQQLQDVMKKANFHELPAEKVEQFLRQHKAQEGVIVSVDPSRYDVLKFWVLGHEQPELHVSFGEKILNKIFRSPPRQPMQYFKRVVVALRLKKDSKLILKAFKEIPLQRIEMLLPDGKVRMSLTDKSFLAASGGLAGLGILAKAVTVLANINVDWPILLSLVTGSMALPFWYSYQNRKNAYLIDVSRTLYFKNITNNKGLLTLLVDRAEDESLKETLLTYAFLLQTLPESIRKSPTADSSSSKGLTKKELEEQVSKWVDQRTGVQLEFNATEAVLILKNLGLLTEKNDRLHVLTLEAAARILPQSLPSVIARRATEADITEGYDRDEYLETEAEYKTEEKQTSRYGWF</sequence>
<dbReference type="Proteomes" id="UP000076420">
    <property type="component" value="Unassembled WGS sequence"/>
</dbReference>
<organism evidence="3 4">
    <name type="scientific">Biomphalaria glabrata</name>
    <name type="common">Bloodfluke planorb</name>
    <name type="synonym">Freshwater snail</name>
    <dbReference type="NCBI Taxonomy" id="6526"/>
    <lineage>
        <taxon>Eukaryota</taxon>
        <taxon>Metazoa</taxon>
        <taxon>Spiralia</taxon>
        <taxon>Lophotrochozoa</taxon>
        <taxon>Mollusca</taxon>
        <taxon>Gastropoda</taxon>
        <taxon>Heterobranchia</taxon>
        <taxon>Euthyneura</taxon>
        <taxon>Panpulmonata</taxon>
        <taxon>Hygrophila</taxon>
        <taxon>Lymnaeoidea</taxon>
        <taxon>Planorbidae</taxon>
        <taxon>Biomphalaria</taxon>
    </lineage>
</organism>
<dbReference type="RefSeq" id="XP_013062063.2">
    <property type="nucleotide sequence ID" value="XM_013206609.2"/>
</dbReference>
<name>A0A2C9LLW3_BIOGL</name>
<accession>A0A2C9LLW3</accession>
<dbReference type="PANTHER" id="PTHR16095:SF11">
    <property type="entry name" value="TRANSMEMBRANE PROTEIN 143"/>
    <property type="match status" value="1"/>
</dbReference>
<dbReference type="KEGG" id="bgt:106051432"/>
<feature type="region of interest" description="Disordered" evidence="2">
    <location>
        <begin position="58"/>
        <end position="82"/>
    </location>
</feature>
<dbReference type="EnsemblMetazoa" id="BGLB032623-RA">
    <property type="protein sequence ID" value="BGLB032623-PA"/>
    <property type="gene ID" value="BGLB032623"/>
</dbReference>
<dbReference type="OrthoDB" id="2020015at2759"/>
<protein>
    <submittedName>
        <fullName evidence="3">Uncharacterized protein</fullName>
    </submittedName>
</protein>
<dbReference type="AlphaFoldDB" id="A0A2C9LLW3"/>
<dbReference type="Pfam" id="PF12576">
    <property type="entry name" value="DUF3754"/>
    <property type="match status" value="1"/>
</dbReference>
<evidence type="ECO:0000256" key="1">
    <source>
        <dbReference type="ARBA" id="ARBA00022553"/>
    </source>
</evidence>
<evidence type="ECO:0000313" key="4">
    <source>
        <dbReference type="Proteomes" id="UP000076420"/>
    </source>
</evidence>
<proteinExistence type="predicted"/>
<dbReference type="InterPro" id="IPR022227">
    <property type="entry name" value="DUF3754"/>
</dbReference>